<dbReference type="PROSITE" id="PS50928">
    <property type="entry name" value="ABC_TM1"/>
    <property type="match status" value="1"/>
</dbReference>
<organism evidence="9 10">
    <name type="scientific">Diplocloster modestus</name>
    <dbReference type="NCBI Taxonomy" id="2850322"/>
    <lineage>
        <taxon>Bacteria</taxon>
        <taxon>Bacillati</taxon>
        <taxon>Bacillota</taxon>
        <taxon>Clostridia</taxon>
        <taxon>Lachnospirales</taxon>
        <taxon>Lachnospiraceae</taxon>
        <taxon>Diplocloster</taxon>
    </lineage>
</organism>
<evidence type="ECO:0000256" key="7">
    <source>
        <dbReference type="RuleBase" id="RU363032"/>
    </source>
</evidence>
<feature type="transmembrane region" description="Helical" evidence="7">
    <location>
        <begin position="243"/>
        <end position="264"/>
    </location>
</feature>
<feature type="domain" description="ABC transmembrane type-1" evidence="8">
    <location>
        <begin position="73"/>
        <end position="264"/>
    </location>
</feature>
<dbReference type="SUPFAM" id="SSF161098">
    <property type="entry name" value="MetI-like"/>
    <property type="match status" value="1"/>
</dbReference>
<feature type="transmembrane region" description="Helical" evidence="7">
    <location>
        <begin position="110"/>
        <end position="131"/>
    </location>
</feature>
<evidence type="ECO:0000259" key="8">
    <source>
        <dbReference type="PROSITE" id="PS50928"/>
    </source>
</evidence>
<evidence type="ECO:0000256" key="1">
    <source>
        <dbReference type="ARBA" id="ARBA00004651"/>
    </source>
</evidence>
<evidence type="ECO:0000256" key="5">
    <source>
        <dbReference type="ARBA" id="ARBA00022989"/>
    </source>
</evidence>
<sequence>MTKRWKNLHPANVIGAVFLVILFILTIYPLIFTVMVSFKSTADFTLNPVGWPKEIRLMNFVDAWKGGNFSVLFVNTVVYTVFTVLFTIILAAPAGFALAKLHLKGEKLIYNYLMLGMIIPFQTIMVPLMKICRQLKIFNYSGTLIAIFTATSIILPVMLYTSFYKSVPDEILEAAKLDGCGLLRIFQSILFPLTKSVNATVAIFVGMYAWRDFLIPSLFATDPNSRTLVVGIYNFTSSFFNNWPVIFAAIVIQSLPLVILFLIFQKAFVDGVTAGAVKG</sequence>
<evidence type="ECO:0000256" key="6">
    <source>
        <dbReference type="ARBA" id="ARBA00023136"/>
    </source>
</evidence>
<evidence type="ECO:0000256" key="3">
    <source>
        <dbReference type="ARBA" id="ARBA00022475"/>
    </source>
</evidence>
<dbReference type="PANTHER" id="PTHR43744:SF12">
    <property type="entry name" value="ABC TRANSPORTER PERMEASE PROTEIN MG189-RELATED"/>
    <property type="match status" value="1"/>
</dbReference>
<keyword evidence="10" id="KW-1185">Reference proteome</keyword>
<feature type="transmembrane region" description="Helical" evidence="7">
    <location>
        <begin position="77"/>
        <end position="98"/>
    </location>
</feature>
<evidence type="ECO:0000313" key="9">
    <source>
        <dbReference type="EMBL" id="MBU9726254.1"/>
    </source>
</evidence>
<comment type="subcellular location">
    <subcellularLocation>
        <location evidence="1 7">Cell membrane</location>
        <topology evidence="1 7">Multi-pass membrane protein</topology>
    </subcellularLocation>
</comment>
<keyword evidence="2 7" id="KW-0813">Transport</keyword>
<dbReference type="EMBL" id="JAHQCX010000005">
    <property type="protein sequence ID" value="MBU9726254.1"/>
    <property type="molecule type" value="Genomic_DNA"/>
</dbReference>
<dbReference type="Gene3D" id="1.10.3720.10">
    <property type="entry name" value="MetI-like"/>
    <property type="match status" value="1"/>
</dbReference>
<evidence type="ECO:0000313" key="10">
    <source>
        <dbReference type="Proteomes" id="UP001314681"/>
    </source>
</evidence>
<keyword evidence="4 7" id="KW-0812">Transmembrane</keyword>
<protein>
    <submittedName>
        <fullName evidence="9">Carbohydrate ABC transporter permease</fullName>
    </submittedName>
</protein>
<dbReference type="RefSeq" id="WP_158351156.1">
    <property type="nucleotide sequence ID" value="NZ_JAHQCX010000005.1"/>
</dbReference>
<keyword evidence="5 7" id="KW-1133">Transmembrane helix</keyword>
<gene>
    <name evidence="9" type="ORF">KTH90_09530</name>
</gene>
<reference evidence="9 10" key="1">
    <citation type="submission" date="2021-06" db="EMBL/GenBank/DDBJ databases">
        <title>Description of novel taxa of the family Lachnospiraceae.</title>
        <authorList>
            <person name="Chaplin A.V."/>
            <person name="Sokolova S.R."/>
            <person name="Pikina A.P."/>
            <person name="Korzhanova M."/>
            <person name="Belova V."/>
            <person name="Korostin D."/>
            <person name="Efimov B.A."/>
        </authorList>
    </citation>
    <scope>NUCLEOTIDE SEQUENCE [LARGE SCALE GENOMIC DNA]</scope>
    <source>
        <strain evidence="9 10">ASD4241</strain>
    </source>
</reference>
<evidence type="ECO:0000256" key="4">
    <source>
        <dbReference type="ARBA" id="ARBA00022692"/>
    </source>
</evidence>
<name>A0ABS6K6U7_9FIRM</name>
<keyword evidence="3" id="KW-1003">Cell membrane</keyword>
<evidence type="ECO:0000256" key="2">
    <source>
        <dbReference type="ARBA" id="ARBA00022448"/>
    </source>
</evidence>
<feature type="transmembrane region" description="Helical" evidence="7">
    <location>
        <begin position="137"/>
        <end position="161"/>
    </location>
</feature>
<dbReference type="PANTHER" id="PTHR43744">
    <property type="entry name" value="ABC TRANSPORTER PERMEASE PROTEIN MG189-RELATED-RELATED"/>
    <property type="match status" value="1"/>
</dbReference>
<dbReference type="Pfam" id="PF00528">
    <property type="entry name" value="BPD_transp_1"/>
    <property type="match status" value="1"/>
</dbReference>
<keyword evidence="6 7" id="KW-0472">Membrane</keyword>
<feature type="transmembrane region" description="Helical" evidence="7">
    <location>
        <begin position="12"/>
        <end position="38"/>
    </location>
</feature>
<dbReference type="InterPro" id="IPR000515">
    <property type="entry name" value="MetI-like"/>
</dbReference>
<feature type="transmembrane region" description="Helical" evidence="7">
    <location>
        <begin position="182"/>
        <end position="210"/>
    </location>
</feature>
<dbReference type="Proteomes" id="UP001314681">
    <property type="component" value="Unassembled WGS sequence"/>
</dbReference>
<comment type="similarity">
    <text evidence="7">Belongs to the binding-protein-dependent transport system permease family.</text>
</comment>
<accession>A0ABS6K6U7</accession>
<dbReference type="CDD" id="cd06261">
    <property type="entry name" value="TM_PBP2"/>
    <property type="match status" value="1"/>
</dbReference>
<dbReference type="InterPro" id="IPR035906">
    <property type="entry name" value="MetI-like_sf"/>
</dbReference>
<comment type="caution">
    <text evidence="9">The sequence shown here is derived from an EMBL/GenBank/DDBJ whole genome shotgun (WGS) entry which is preliminary data.</text>
</comment>
<proteinExistence type="inferred from homology"/>